<gene>
    <name evidence="7" type="ORF">BCR33DRAFT_850455</name>
</gene>
<name>A0A1Y2CB91_9FUNG</name>
<evidence type="ECO:0000313" key="8">
    <source>
        <dbReference type="Proteomes" id="UP000193642"/>
    </source>
</evidence>
<evidence type="ECO:0000313" key="7">
    <source>
        <dbReference type="EMBL" id="ORY44321.1"/>
    </source>
</evidence>
<keyword evidence="8" id="KW-1185">Reference proteome</keyword>
<feature type="compositionally biased region" description="Basic and acidic residues" evidence="6">
    <location>
        <begin position="71"/>
        <end position="80"/>
    </location>
</feature>
<dbReference type="InterPro" id="IPR011989">
    <property type="entry name" value="ARM-like"/>
</dbReference>
<feature type="compositionally biased region" description="Basic and acidic residues" evidence="6">
    <location>
        <begin position="27"/>
        <end position="37"/>
    </location>
</feature>
<feature type="compositionally biased region" description="Low complexity" evidence="6">
    <location>
        <begin position="1"/>
        <end position="10"/>
    </location>
</feature>
<keyword evidence="2" id="KW-0677">Repeat</keyword>
<feature type="compositionally biased region" description="Low complexity" evidence="6">
    <location>
        <begin position="366"/>
        <end position="382"/>
    </location>
</feature>
<proteinExistence type="predicted"/>
<comment type="caution">
    <text evidence="7">The sequence shown here is derived from an EMBL/GenBank/DDBJ whole genome shotgun (WGS) entry which is preliminary data.</text>
</comment>
<evidence type="ECO:0000256" key="2">
    <source>
        <dbReference type="ARBA" id="ARBA00022737"/>
    </source>
</evidence>
<feature type="region of interest" description="Disordered" evidence="6">
    <location>
        <begin position="1"/>
        <end position="132"/>
    </location>
</feature>
<evidence type="ECO:0000256" key="4">
    <source>
        <dbReference type="ARBA" id="ARBA00031929"/>
    </source>
</evidence>
<dbReference type="Proteomes" id="UP000193642">
    <property type="component" value="Unassembled WGS sequence"/>
</dbReference>
<feature type="repeat" description="Pumilio" evidence="5">
    <location>
        <begin position="496"/>
        <end position="532"/>
    </location>
</feature>
<dbReference type="GO" id="GO:0000480">
    <property type="term" value="P:endonucleolytic cleavage in 5'-ETS of tricistronic rRNA transcript (SSU-rRNA, 5.8S rRNA, LSU-rRNA)"/>
    <property type="evidence" value="ECO:0007669"/>
    <property type="project" value="TreeGrafter"/>
</dbReference>
<dbReference type="EMBL" id="MCGO01000022">
    <property type="protein sequence ID" value="ORY44321.1"/>
    <property type="molecule type" value="Genomic_DNA"/>
</dbReference>
<dbReference type="OrthoDB" id="392571at2759"/>
<dbReference type="SMART" id="SM00025">
    <property type="entry name" value="Pumilio"/>
    <property type="match status" value="5"/>
</dbReference>
<dbReference type="InterPro" id="IPR016024">
    <property type="entry name" value="ARM-type_fold"/>
</dbReference>
<dbReference type="STRING" id="329046.A0A1Y2CB91"/>
<feature type="region of interest" description="Disordered" evidence="6">
    <location>
        <begin position="819"/>
        <end position="869"/>
    </location>
</feature>
<dbReference type="GO" id="GO:0000472">
    <property type="term" value="P:endonucleolytic cleavage to generate mature 5'-end of SSU-rRNA from (SSU-rRNA, 5.8S rRNA, LSU-rRNA)"/>
    <property type="evidence" value="ECO:0007669"/>
    <property type="project" value="TreeGrafter"/>
</dbReference>
<dbReference type="PROSITE" id="PS50302">
    <property type="entry name" value="PUM"/>
    <property type="match status" value="1"/>
</dbReference>
<dbReference type="GO" id="GO:0030686">
    <property type="term" value="C:90S preribosome"/>
    <property type="evidence" value="ECO:0007669"/>
    <property type="project" value="TreeGrafter"/>
</dbReference>
<dbReference type="GO" id="GO:0003723">
    <property type="term" value="F:RNA binding"/>
    <property type="evidence" value="ECO:0007669"/>
    <property type="project" value="InterPro"/>
</dbReference>
<dbReference type="InterPro" id="IPR040000">
    <property type="entry name" value="NOP9"/>
</dbReference>
<dbReference type="GO" id="GO:0000447">
    <property type="term" value="P:endonucleolytic cleavage in ITS1 to separate SSU-rRNA from 5.8S rRNA and LSU-rRNA from tricistronic rRNA transcript (SSU-rRNA, 5.8S rRNA, LSU-rRNA)"/>
    <property type="evidence" value="ECO:0007669"/>
    <property type="project" value="TreeGrafter"/>
</dbReference>
<dbReference type="GO" id="GO:0030688">
    <property type="term" value="C:preribosome, small subunit precursor"/>
    <property type="evidence" value="ECO:0007669"/>
    <property type="project" value="TreeGrafter"/>
</dbReference>
<feature type="region of interest" description="Disordered" evidence="6">
    <location>
        <begin position="351"/>
        <end position="394"/>
    </location>
</feature>
<evidence type="ECO:0000256" key="1">
    <source>
        <dbReference type="ARBA" id="ARBA00016427"/>
    </source>
</evidence>
<dbReference type="SUPFAM" id="SSF48371">
    <property type="entry name" value="ARM repeat"/>
    <property type="match status" value="2"/>
</dbReference>
<feature type="region of interest" description="Disordered" evidence="6">
    <location>
        <begin position="169"/>
        <end position="190"/>
    </location>
</feature>
<dbReference type="Pfam" id="PF22493">
    <property type="entry name" value="PUF_NOP9"/>
    <property type="match status" value="1"/>
</dbReference>
<evidence type="ECO:0000256" key="3">
    <source>
        <dbReference type="ARBA" id="ARBA00030932"/>
    </source>
</evidence>
<feature type="region of interest" description="Disordered" evidence="6">
    <location>
        <begin position="780"/>
        <end position="803"/>
    </location>
</feature>
<reference evidence="7 8" key="1">
    <citation type="submission" date="2016-07" db="EMBL/GenBank/DDBJ databases">
        <title>Pervasive Adenine N6-methylation of Active Genes in Fungi.</title>
        <authorList>
            <consortium name="DOE Joint Genome Institute"/>
            <person name="Mondo S.J."/>
            <person name="Dannebaum R.O."/>
            <person name="Kuo R.C."/>
            <person name="Labutti K."/>
            <person name="Haridas S."/>
            <person name="Kuo A."/>
            <person name="Salamov A."/>
            <person name="Ahrendt S.R."/>
            <person name="Lipzen A."/>
            <person name="Sullivan W."/>
            <person name="Andreopoulos W.B."/>
            <person name="Clum A."/>
            <person name="Lindquist E."/>
            <person name="Daum C."/>
            <person name="Ramamoorthy G.K."/>
            <person name="Gryganskyi A."/>
            <person name="Culley D."/>
            <person name="Magnuson J.K."/>
            <person name="James T.Y."/>
            <person name="O'Malley M.A."/>
            <person name="Stajich J.E."/>
            <person name="Spatafora J.W."/>
            <person name="Visel A."/>
            <person name="Grigoriev I.V."/>
        </authorList>
    </citation>
    <scope>NUCLEOTIDE SEQUENCE [LARGE SCALE GENOMIC DNA]</scope>
    <source>
        <strain evidence="7 8">JEL800</strain>
    </source>
</reference>
<dbReference type="Gene3D" id="1.25.10.10">
    <property type="entry name" value="Leucine-rich Repeat Variant"/>
    <property type="match status" value="2"/>
</dbReference>
<dbReference type="GO" id="GO:0000056">
    <property type="term" value="P:ribosomal small subunit export from nucleus"/>
    <property type="evidence" value="ECO:0007669"/>
    <property type="project" value="TreeGrafter"/>
</dbReference>
<feature type="compositionally biased region" description="Basic and acidic residues" evidence="6">
    <location>
        <begin position="780"/>
        <end position="800"/>
    </location>
</feature>
<accession>A0A1Y2CB91</accession>
<dbReference type="InterPro" id="IPR001313">
    <property type="entry name" value="Pumilio_RNA-bd_rpt"/>
</dbReference>
<protein>
    <recommendedName>
        <fullName evidence="1">Nucleolar protein 9</fullName>
    </recommendedName>
    <alternativeName>
        <fullName evidence="3 4">Pumilio domain-containing protein NOP9</fullName>
    </alternativeName>
</protein>
<sequence length="894" mass="99384">MDTTNTNTNTDIKKKRRGKRGGAAVKRSTDALEEKTETLFTLDRSGASPEPNQLEPEQEPEPEPLNSEQQSSEKEKEKEKEKKKRRGKRGGAAAKEREKKSDDNDEAYASINVVQDDSPQLEDEVDEGAQVSKDDKWAARMERKKKYAEAGITDPNAYDHIAATHGTYRDSDKLLPHRDPNLPDQPELGRVDPDVQVYFMSVEKMLDEQEFETDEDRILFVQNVYREVGANDVKLAADSECSRVLEKLIRLSSDVQVRRLMRSFTGMYSELFRHRFASHVAQTLLSLVADIVEREQIHGPAPEPEDEDPVEGAPDLGPLPSMESLFTSLCDELSNQWTSLMTLNVASGESLLPPKSSSLRSKKSTKYNAKNNNAAPAGPAAKTADRKTAAGISKKRKVPPSFQQVLESISQSVLDSLSEYEIRSFAGHAVANPVLQILVSIKPAGQGLIRSIMEIDSDKGYAFMGSLITDTVGSHLVEKILVNASPKDFHTLYTRHFKGNLTSLASHPIANFVIQHLIQNTRNGLQLRVLMDELLGPDGTGMEKLFFRNRQGVVIKILEACVRHTADCQPQVLTSFTNAFHATTPDQQKLLTPLVLTQQTYEDYNTAPGKFDYHGATMLEHLLNFQEPSAKLFINSFLSLPASETFKWLTTPLGSRVYEQVLRSQSTPLPAKKKILHGLTGHFATLACDKYASHIVDAAWAVSDIDAKERIAAELAKSKAQLESSFTGKFVLKNCRVESFRREGRDVWAEKVAGVDRKRAMFKEFEDILEDEGDEEVVVEGEKEGKKVSKAAEKAAKEEDSLWSTGKYDQTMAALGFTADSKKGKKKSGDLLLDDEDETPKKKKDSKRAREDDEVDGKEAKKVAAAEDDMEDVFAALAATTKGGDSKKKVKKSK</sequence>
<evidence type="ECO:0000256" key="6">
    <source>
        <dbReference type="SAM" id="MobiDB-lite"/>
    </source>
</evidence>
<organism evidence="7 8">
    <name type="scientific">Rhizoclosmatium globosum</name>
    <dbReference type="NCBI Taxonomy" id="329046"/>
    <lineage>
        <taxon>Eukaryota</taxon>
        <taxon>Fungi</taxon>
        <taxon>Fungi incertae sedis</taxon>
        <taxon>Chytridiomycota</taxon>
        <taxon>Chytridiomycota incertae sedis</taxon>
        <taxon>Chytridiomycetes</taxon>
        <taxon>Chytridiales</taxon>
        <taxon>Chytriomycetaceae</taxon>
        <taxon>Rhizoclosmatium</taxon>
    </lineage>
</organism>
<dbReference type="GO" id="GO:0005730">
    <property type="term" value="C:nucleolus"/>
    <property type="evidence" value="ECO:0007669"/>
    <property type="project" value="TreeGrafter"/>
</dbReference>
<dbReference type="PANTHER" id="PTHR13102:SF0">
    <property type="entry name" value="NUCLEOLAR PROTEIN 9"/>
    <property type="match status" value="1"/>
</dbReference>
<dbReference type="PANTHER" id="PTHR13102">
    <property type="entry name" value="NUCLEOLAR PROTEIN 9"/>
    <property type="match status" value="1"/>
</dbReference>
<evidence type="ECO:0000256" key="5">
    <source>
        <dbReference type="PROSITE-ProRule" id="PRU00317"/>
    </source>
</evidence>
<dbReference type="AlphaFoldDB" id="A0A1Y2CB91"/>